<evidence type="ECO:0000313" key="3">
    <source>
        <dbReference type="Proteomes" id="UP000315010"/>
    </source>
</evidence>
<dbReference type="OrthoDB" id="254480at2"/>
<dbReference type="RefSeq" id="WP_146394595.1">
    <property type="nucleotide sequence ID" value="NZ_SJPJ01000001.1"/>
</dbReference>
<proteinExistence type="predicted"/>
<sequence>MNNSIPSRVLMLEQLEARCLLTGGMLSHSITNRFLDDQANHSQEVQTNHSRDVQSRSNRSVIGPRFHDAQRGAKFNRPNDGHDKQTTNSEQTPSVNSVQFSFIYVAPTDRNANTVPSERPTSNNTSPAVNASPTLNETSINLISNVSTETGATDPISKDELNPKEPTANVTTTSTNDSTSRPERPPTSLKDFQSIGIQAIEYAEIEAVDTGVPDTDASDPTVSTDNLSTSDTNATIARSAGVIDSLPLLRRELNHEAEQYQSQDPQSPESDEVWEIDLNTIRRLKDTGAEPAKPSNFDLRVDTAKHTDQVIAGWFGATTGLIDLTSNQELVQHTDQFASFVDVVLDATVGMHRRVELIAASDVSNVPSDIRSKILAAIADEQPKLWDPLHEEPPLRVSAVAYPGAVIVASTLALTAHRRKQALLQSTS</sequence>
<feature type="compositionally biased region" description="Polar residues" evidence="1">
    <location>
        <begin position="111"/>
        <end position="151"/>
    </location>
</feature>
<feature type="region of interest" description="Disordered" evidence="1">
    <location>
        <begin position="111"/>
        <end position="190"/>
    </location>
</feature>
<name>A0A5C5YXD1_9BACT</name>
<feature type="region of interest" description="Disordered" evidence="1">
    <location>
        <begin position="41"/>
        <end position="96"/>
    </location>
</feature>
<evidence type="ECO:0000256" key="1">
    <source>
        <dbReference type="SAM" id="MobiDB-lite"/>
    </source>
</evidence>
<accession>A0A5C5YXD1</accession>
<comment type="caution">
    <text evidence="2">The sequence shown here is derived from an EMBL/GenBank/DDBJ whole genome shotgun (WGS) entry which is preliminary data.</text>
</comment>
<protein>
    <submittedName>
        <fullName evidence="2">Uncharacterized protein</fullName>
    </submittedName>
</protein>
<dbReference type="EMBL" id="SJPJ01000001">
    <property type="protein sequence ID" value="TWT79361.1"/>
    <property type="molecule type" value="Genomic_DNA"/>
</dbReference>
<evidence type="ECO:0000313" key="2">
    <source>
        <dbReference type="EMBL" id="TWT79361.1"/>
    </source>
</evidence>
<keyword evidence="3" id="KW-1185">Reference proteome</keyword>
<feature type="compositionally biased region" description="Basic and acidic residues" evidence="1">
    <location>
        <begin position="65"/>
        <end position="85"/>
    </location>
</feature>
<dbReference type="AlphaFoldDB" id="A0A5C5YXD1"/>
<feature type="compositionally biased region" description="Polar residues" evidence="1">
    <location>
        <begin position="86"/>
        <end position="96"/>
    </location>
</feature>
<dbReference type="Proteomes" id="UP000315010">
    <property type="component" value="Unassembled WGS sequence"/>
</dbReference>
<reference evidence="2 3" key="1">
    <citation type="submission" date="2019-02" db="EMBL/GenBank/DDBJ databases">
        <title>Deep-cultivation of Planctomycetes and their phenomic and genomic characterization uncovers novel biology.</title>
        <authorList>
            <person name="Wiegand S."/>
            <person name="Jogler M."/>
            <person name="Boedeker C."/>
            <person name="Pinto D."/>
            <person name="Vollmers J."/>
            <person name="Rivas-Marin E."/>
            <person name="Kohn T."/>
            <person name="Peeters S.H."/>
            <person name="Heuer A."/>
            <person name="Rast P."/>
            <person name="Oberbeckmann S."/>
            <person name="Bunk B."/>
            <person name="Jeske O."/>
            <person name="Meyerdierks A."/>
            <person name="Storesund J.E."/>
            <person name="Kallscheuer N."/>
            <person name="Luecker S."/>
            <person name="Lage O.M."/>
            <person name="Pohl T."/>
            <person name="Merkel B.J."/>
            <person name="Hornburger P."/>
            <person name="Mueller R.-W."/>
            <person name="Bruemmer F."/>
            <person name="Labrenz M."/>
            <person name="Spormann A.M."/>
            <person name="Op Den Camp H."/>
            <person name="Overmann J."/>
            <person name="Amann R."/>
            <person name="Jetten M.S.M."/>
            <person name="Mascher T."/>
            <person name="Medema M.H."/>
            <person name="Devos D.P."/>
            <person name="Kaster A.-K."/>
            <person name="Ovreas L."/>
            <person name="Rohde M."/>
            <person name="Galperin M.Y."/>
            <person name="Jogler C."/>
        </authorList>
    </citation>
    <scope>NUCLEOTIDE SEQUENCE [LARGE SCALE GENOMIC DNA]</scope>
    <source>
        <strain evidence="2 3">CA13</strain>
    </source>
</reference>
<gene>
    <name evidence="2" type="ORF">CA13_07610</name>
</gene>
<organism evidence="2 3">
    <name type="scientific">Novipirellula herctigrandis</name>
    <dbReference type="NCBI Taxonomy" id="2527986"/>
    <lineage>
        <taxon>Bacteria</taxon>
        <taxon>Pseudomonadati</taxon>
        <taxon>Planctomycetota</taxon>
        <taxon>Planctomycetia</taxon>
        <taxon>Pirellulales</taxon>
        <taxon>Pirellulaceae</taxon>
        <taxon>Novipirellula</taxon>
    </lineage>
</organism>